<dbReference type="InterPro" id="IPR000182">
    <property type="entry name" value="GNAT_dom"/>
</dbReference>
<reference evidence="2" key="1">
    <citation type="journal article" date="2020" name="Stud. Mycol.">
        <title>101 Dothideomycetes genomes: a test case for predicting lifestyles and emergence of pathogens.</title>
        <authorList>
            <person name="Haridas S."/>
            <person name="Albert R."/>
            <person name="Binder M."/>
            <person name="Bloem J."/>
            <person name="Labutti K."/>
            <person name="Salamov A."/>
            <person name="Andreopoulos B."/>
            <person name="Baker S."/>
            <person name="Barry K."/>
            <person name="Bills G."/>
            <person name="Bluhm B."/>
            <person name="Cannon C."/>
            <person name="Castanera R."/>
            <person name="Culley D."/>
            <person name="Daum C."/>
            <person name="Ezra D."/>
            <person name="Gonzalez J."/>
            <person name="Henrissat B."/>
            <person name="Kuo A."/>
            <person name="Liang C."/>
            <person name="Lipzen A."/>
            <person name="Lutzoni F."/>
            <person name="Magnuson J."/>
            <person name="Mondo S."/>
            <person name="Nolan M."/>
            <person name="Ohm R."/>
            <person name="Pangilinan J."/>
            <person name="Park H.-J."/>
            <person name="Ramirez L."/>
            <person name="Alfaro M."/>
            <person name="Sun H."/>
            <person name="Tritt A."/>
            <person name="Yoshinaga Y."/>
            <person name="Zwiers L.-H."/>
            <person name="Turgeon B."/>
            <person name="Goodwin S."/>
            <person name="Spatafora J."/>
            <person name="Crous P."/>
            <person name="Grigoriev I."/>
        </authorList>
    </citation>
    <scope>NUCLEOTIDE SEQUENCE</scope>
    <source>
        <strain evidence="2">CBS 627.86</strain>
    </source>
</reference>
<keyword evidence="2" id="KW-0012">Acyltransferase</keyword>
<proteinExistence type="predicted"/>
<dbReference type="Proteomes" id="UP000799770">
    <property type="component" value="Unassembled WGS sequence"/>
</dbReference>
<feature type="domain" description="N-acetyltransferase" evidence="1">
    <location>
        <begin position="1"/>
        <end position="223"/>
    </location>
</feature>
<evidence type="ECO:0000313" key="2">
    <source>
        <dbReference type="EMBL" id="KAF2112894.1"/>
    </source>
</evidence>
<name>A0A6A5Z1F3_9PLEO</name>
<gene>
    <name evidence="2" type="ORF">BDV96DRAFT_663740</name>
</gene>
<evidence type="ECO:0000313" key="3">
    <source>
        <dbReference type="Proteomes" id="UP000799770"/>
    </source>
</evidence>
<dbReference type="AlphaFoldDB" id="A0A6A5Z1F3"/>
<dbReference type="PANTHER" id="PTHR42791:SF16">
    <property type="entry name" value="N-ACETYLTRANSFERASE DOMAIN-CONTAINING PROTEIN"/>
    <property type="match status" value="1"/>
</dbReference>
<dbReference type="Gene3D" id="3.40.630.30">
    <property type="match status" value="1"/>
</dbReference>
<dbReference type="CDD" id="cd04301">
    <property type="entry name" value="NAT_SF"/>
    <property type="match status" value="1"/>
</dbReference>
<dbReference type="PANTHER" id="PTHR42791">
    <property type="entry name" value="GNAT FAMILY ACETYLTRANSFERASE"/>
    <property type="match status" value="1"/>
</dbReference>
<dbReference type="EMBL" id="ML977329">
    <property type="protein sequence ID" value="KAF2112894.1"/>
    <property type="molecule type" value="Genomic_DNA"/>
</dbReference>
<dbReference type="InterPro" id="IPR052523">
    <property type="entry name" value="Trichothecene_AcTrans"/>
</dbReference>
<keyword evidence="3" id="KW-1185">Reference proteome</keyword>
<organism evidence="2 3">
    <name type="scientific">Lophiotrema nucula</name>
    <dbReference type="NCBI Taxonomy" id="690887"/>
    <lineage>
        <taxon>Eukaryota</taxon>
        <taxon>Fungi</taxon>
        <taxon>Dikarya</taxon>
        <taxon>Ascomycota</taxon>
        <taxon>Pezizomycotina</taxon>
        <taxon>Dothideomycetes</taxon>
        <taxon>Pleosporomycetidae</taxon>
        <taxon>Pleosporales</taxon>
        <taxon>Lophiotremataceae</taxon>
        <taxon>Lophiotrema</taxon>
    </lineage>
</organism>
<keyword evidence="2" id="KW-0808">Transferase</keyword>
<dbReference type="PROSITE" id="PS51186">
    <property type="entry name" value="GNAT"/>
    <property type="match status" value="1"/>
</dbReference>
<dbReference type="GO" id="GO:0016747">
    <property type="term" value="F:acyltransferase activity, transferring groups other than amino-acyl groups"/>
    <property type="evidence" value="ECO:0007669"/>
    <property type="project" value="InterPro"/>
</dbReference>
<sequence length="260" mass="30043">MFIRDFTREDIPQAVDIIDKAFADDELYNFLWPRKDKYPDDLRRFFWVRLRMRLVEQGSHGFVMVTEESDRTWTGNEEVIGYSFWVRDGDANWAHKMRADTLFHKIERYLLSWDLWYHKKFVDRAGDYARVQLYAGLEDDVSEPLFPLWHLGGLAVSPNHQRRGIGRELVEHGQKLATKENVPCTLSSSIIGRDLYRKCGFKIIDVQHVVEGPDEVVMAWEPEHLKGKWLEDIGDGKANVIRHKEGPVATPGGATGVASS</sequence>
<dbReference type="Pfam" id="PF13508">
    <property type="entry name" value="Acetyltransf_7"/>
    <property type="match status" value="1"/>
</dbReference>
<evidence type="ECO:0000259" key="1">
    <source>
        <dbReference type="PROSITE" id="PS51186"/>
    </source>
</evidence>
<accession>A0A6A5Z1F3</accession>
<dbReference type="InterPro" id="IPR016181">
    <property type="entry name" value="Acyl_CoA_acyltransferase"/>
</dbReference>
<protein>
    <submittedName>
        <fullName evidence="2">Acyl-CoA N-acyltransferase</fullName>
    </submittedName>
</protein>
<dbReference type="SUPFAM" id="SSF55729">
    <property type="entry name" value="Acyl-CoA N-acyltransferases (Nat)"/>
    <property type="match status" value="1"/>
</dbReference>
<dbReference type="OrthoDB" id="2115692at2759"/>